<dbReference type="SUPFAM" id="SSF56112">
    <property type="entry name" value="Protein kinase-like (PK-like)"/>
    <property type="match status" value="1"/>
</dbReference>
<evidence type="ECO:0000256" key="1">
    <source>
        <dbReference type="ARBA" id="ARBA00022679"/>
    </source>
</evidence>
<keyword evidence="2" id="KW-0547">Nucleotide-binding</keyword>
<name>A0A8H5BL74_9AGAR</name>
<proteinExistence type="predicted"/>
<dbReference type="EMBL" id="JAACJJ010000015">
    <property type="protein sequence ID" value="KAF5325149.1"/>
    <property type="molecule type" value="Genomic_DNA"/>
</dbReference>
<dbReference type="Pfam" id="PF00069">
    <property type="entry name" value="Pkinase"/>
    <property type="match status" value="1"/>
</dbReference>
<evidence type="ECO:0000313" key="6">
    <source>
        <dbReference type="EMBL" id="KAF5325149.1"/>
    </source>
</evidence>
<feature type="domain" description="Protein kinase" evidence="5">
    <location>
        <begin position="7"/>
        <end position="306"/>
    </location>
</feature>
<dbReference type="PANTHER" id="PTHR43289:SF33">
    <property type="entry name" value="SERINE_THREONINE KINASE 31"/>
    <property type="match status" value="1"/>
</dbReference>
<evidence type="ECO:0000256" key="2">
    <source>
        <dbReference type="ARBA" id="ARBA00022741"/>
    </source>
</evidence>
<dbReference type="Proteomes" id="UP000567179">
    <property type="component" value="Unassembled WGS sequence"/>
</dbReference>
<keyword evidence="1" id="KW-0808">Transferase</keyword>
<keyword evidence="4" id="KW-0067">ATP-binding</keyword>
<accession>A0A8H5BL74</accession>
<dbReference type="Gene3D" id="1.10.510.10">
    <property type="entry name" value="Transferase(Phosphotransferase) domain 1"/>
    <property type="match status" value="1"/>
</dbReference>
<dbReference type="GO" id="GO:0004674">
    <property type="term" value="F:protein serine/threonine kinase activity"/>
    <property type="evidence" value="ECO:0007669"/>
    <property type="project" value="TreeGrafter"/>
</dbReference>
<comment type="caution">
    <text evidence="6">The sequence shown here is derived from an EMBL/GenBank/DDBJ whole genome shotgun (WGS) entry which is preliminary data.</text>
</comment>
<dbReference type="InterPro" id="IPR011009">
    <property type="entry name" value="Kinase-like_dom_sf"/>
</dbReference>
<reference evidence="6 7" key="1">
    <citation type="journal article" date="2020" name="ISME J.">
        <title>Uncovering the hidden diversity of litter-decomposition mechanisms in mushroom-forming fungi.</title>
        <authorList>
            <person name="Floudas D."/>
            <person name="Bentzer J."/>
            <person name="Ahren D."/>
            <person name="Johansson T."/>
            <person name="Persson P."/>
            <person name="Tunlid A."/>
        </authorList>
    </citation>
    <scope>NUCLEOTIDE SEQUENCE [LARGE SCALE GENOMIC DNA]</scope>
    <source>
        <strain evidence="6 7">CBS 101986</strain>
    </source>
</reference>
<dbReference type="SMART" id="SM00220">
    <property type="entry name" value="S_TKc"/>
    <property type="match status" value="1"/>
</dbReference>
<sequence length="359" mass="39075">MSTTTTATASSVVGDSNKLEIFQHSKKILHSTTMSLLIFDEKYFVKVLENVTDLTVPSDLSIMPEQARITAMEHEISMMEAAGEVCAFQPLGRVLLNGAVVGYIAHLGVCYPATLPPYFRHSETLLGGPSFTFPSAQEFIDDLVPLVHRLHDRGVLHGDIKPSNLLYCKRTSRFLFCDFGSARLVESTDEIDASTAQYTSPARAHGARHPLSKEDDLYATGITVWELASSSGECPFHDVDGDHIEDIITAGFQPNIYLVKDVATRQLIRSLLDAGFPQTSAFSPASCIASEVAYAECIADPPHTYTKMVHGSKCGEGNNCNMDSIYHAPSSLSHVENLPCQLCTAGSDYVLTDLVPPVT</sequence>
<dbReference type="InterPro" id="IPR008271">
    <property type="entry name" value="Ser/Thr_kinase_AS"/>
</dbReference>
<organism evidence="6 7">
    <name type="scientific">Psilocybe cf. subviscida</name>
    <dbReference type="NCBI Taxonomy" id="2480587"/>
    <lineage>
        <taxon>Eukaryota</taxon>
        <taxon>Fungi</taxon>
        <taxon>Dikarya</taxon>
        <taxon>Basidiomycota</taxon>
        <taxon>Agaricomycotina</taxon>
        <taxon>Agaricomycetes</taxon>
        <taxon>Agaricomycetidae</taxon>
        <taxon>Agaricales</taxon>
        <taxon>Agaricineae</taxon>
        <taxon>Strophariaceae</taxon>
        <taxon>Psilocybe</taxon>
    </lineage>
</organism>
<gene>
    <name evidence="6" type="ORF">D9619_009775</name>
</gene>
<evidence type="ECO:0000313" key="7">
    <source>
        <dbReference type="Proteomes" id="UP000567179"/>
    </source>
</evidence>
<dbReference type="AlphaFoldDB" id="A0A8H5BL74"/>
<keyword evidence="3" id="KW-0418">Kinase</keyword>
<dbReference type="OrthoDB" id="1668230at2759"/>
<dbReference type="InterPro" id="IPR000719">
    <property type="entry name" value="Prot_kinase_dom"/>
</dbReference>
<keyword evidence="7" id="KW-1185">Reference proteome</keyword>
<evidence type="ECO:0000259" key="5">
    <source>
        <dbReference type="PROSITE" id="PS50011"/>
    </source>
</evidence>
<evidence type="ECO:0000256" key="4">
    <source>
        <dbReference type="ARBA" id="ARBA00022840"/>
    </source>
</evidence>
<evidence type="ECO:0000256" key="3">
    <source>
        <dbReference type="ARBA" id="ARBA00022777"/>
    </source>
</evidence>
<dbReference type="GO" id="GO:0005524">
    <property type="term" value="F:ATP binding"/>
    <property type="evidence" value="ECO:0007669"/>
    <property type="project" value="UniProtKB-KW"/>
</dbReference>
<dbReference type="PROSITE" id="PS50011">
    <property type="entry name" value="PROTEIN_KINASE_DOM"/>
    <property type="match status" value="1"/>
</dbReference>
<protein>
    <recommendedName>
        <fullName evidence="5">Protein kinase domain-containing protein</fullName>
    </recommendedName>
</protein>
<dbReference type="PANTHER" id="PTHR43289">
    <property type="entry name" value="MITOGEN-ACTIVATED PROTEIN KINASE KINASE KINASE 20-RELATED"/>
    <property type="match status" value="1"/>
</dbReference>
<dbReference type="PROSITE" id="PS00108">
    <property type="entry name" value="PROTEIN_KINASE_ST"/>
    <property type="match status" value="1"/>
</dbReference>